<gene>
    <name evidence="2" type="ORF">LPLAT_LOCUS7053</name>
</gene>
<evidence type="ECO:0000313" key="3">
    <source>
        <dbReference type="Proteomes" id="UP001497644"/>
    </source>
</evidence>
<comment type="caution">
    <text evidence="2">The sequence shown here is derived from an EMBL/GenBank/DDBJ whole genome shotgun (WGS) entry which is preliminary data.</text>
</comment>
<feature type="compositionally biased region" description="Basic and acidic residues" evidence="1">
    <location>
        <begin position="118"/>
        <end position="176"/>
    </location>
</feature>
<name>A0AAV2MZ88_9HYME</name>
<feature type="region of interest" description="Disordered" evidence="1">
    <location>
        <begin position="88"/>
        <end position="195"/>
    </location>
</feature>
<proteinExistence type="predicted"/>
<feature type="region of interest" description="Disordered" evidence="1">
    <location>
        <begin position="1"/>
        <end position="67"/>
    </location>
</feature>
<dbReference type="EMBL" id="CAXIPU020000538">
    <property type="protein sequence ID" value="CAL1672384.1"/>
    <property type="molecule type" value="Genomic_DNA"/>
</dbReference>
<protein>
    <submittedName>
        <fullName evidence="2">Uncharacterized protein</fullName>
    </submittedName>
</protein>
<feature type="compositionally biased region" description="Polar residues" evidence="1">
    <location>
        <begin position="21"/>
        <end position="33"/>
    </location>
</feature>
<reference evidence="2" key="1">
    <citation type="submission" date="2024-04" db="EMBL/GenBank/DDBJ databases">
        <authorList>
            <consortium name="Molecular Ecology Group"/>
        </authorList>
    </citation>
    <scope>NUCLEOTIDE SEQUENCE</scope>
</reference>
<accession>A0AAV2MZ88</accession>
<feature type="compositionally biased region" description="Acidic residues" evidence="1">
    <location>
        <begin position="108"/>
        <end position="117"/>
    </location>
</feature>
<evidence type="ECO:0000256" key="1">
    <source>
        <dbReference type="SAM" id="MobiDB-lite"/>
    </source>
</evidence>
<dbReference type="AlphaFoldDB" id="A0AAV2MZ88"/>
<feature type="compositionally biased region" description="Basic residues" evidence="1">
    <location>
        <begin position="177"/>
        <end position="191"/>
    </location>
</feature>
<feature type="compositionally biased region" description="Basic and acidic residues" evidence="1">
    <location>
        <begin position="88"/>
        <end position="105"/>
    </location>
</feature>
<evidence type="ECO:0000313" key="2">
    <source>
        <dbReference type="EMBL" id="CAL1672384.1"/>
    </source>
</evidence>
<organism evidence="2 3">
    <name type="scientific">Lasius platythorax</name>
    <dbReference type="NCBI Taxonomy" id="488582"/>
    <lineage>
        <taxon>Eukaryota</taxon>
        <taxon>Metazoa</taxon>
        <taxon>Ecdysozoa</taxon>
        <taxon>Arthropoda</taxon>
        <taxon>Hexapoda</taxon>
        <taxon>Insecta</taxon>
        <taxon>Pterygota</taxon>
        <taxon>Neoptera</taxon>
        <taxon>Endopterygota</taxon>
        <taxon>Hymenoptera</taxon>
        <taxon>Apocrita</taxon>
        <taxon>Aculeata</taxon>
        <taxon>Formicoidea</taxon>
        <taxon>Formicidae</taxon>
        <taxon>Formicinae</taxon>
        <taxon>Lasius</taxon>
        <taxon>Lasius</taxon>
    </lineage>
</organism>
<sequence>MATPTEAAGPITSMEERMETSQDNNIQEVPSGTSERENKKKALKRRKADTSSPTKLDSSEEGEEQYGVITSQLMRRNRKTRVILLEDKYETANEQSAPDHYRSSADTELMESSDEEVEGKGRKDNRIMDNRIMEREKKEEKFVRRKVMEKNAKESKQKVEDVGKKKDKIGKSEEKRKKVITTKVSRPRNVKRRVEGTPDVGLSEFREYSEEELLGMTAANSGSGVDEGY</sequence>
<dbReference type="Proteomes" id="UP001497644">
    <property type="component" value="Unassembled WGS sequence"/>
</dbReference>
<keyword evidence="3" id="KW-1185">Reference proteome</keyword>